<dbReference type="EMBL" id="KV878210">
    <property type="protein sequence ID" value="OJJ39304.1"/>
    <property type="molecule type" value="Genomic_DNA"/>
</dbReference>
<dbReference type="SUPFAM" id="SSF51735">
    <property type="entry name" value="NAD(P)-binding Rossmann-fold domains"/>
    <property type="match status" value="1"/>
</dbReference>
<keyword evidence="7" id="KW-0028">Amino-acid biosynthesis</keyword>
<organism evidence="16 17">
    <name type="scientific">Aspergillus wentii DTO 134E9</name>
    <dbReference type="NCBI Taxonomy" id="1073089"/>
    <lineage>
        <taxon>Eukaryota</taxon>
        <taxon>Fungi</taxon>
        <taxon>Dikarya</taxon>
        <taxon>Ascomycota</taxon>
        <taxon>Pezizomycotina</taxon>
        <taxon>Eurotiomycetes</taxon>
        <taxon>Eurotiomycetidae</taxon>
        <taxon>Eurotiales</taxon>
        <taxon>Aspergillaceae</taxon>
        <taxon>Aspergillus</taxon>
        <taxon>Aspergillus subgen. Cremei</taxon>
    </lineage>
</organism>
<dbReference type="SMART" id="SM01003">
    <property type="entry name" value="AlaDh_PNT_N"/>
    <property type="match status" value="1"/>
</dbReference>
<dbReference type="PROSITE" id="PS00972">
    <property type="entry name" value="USP_1"/>
    <property type="match status" value="1"/>
</dbReference>
<evidence type="ECO:0000256" key="7">
    <source>
        <dbReference type="ARBA" id="ARBA00022605"/>
    </source>
</evidence>
<comment type="subunit">
    <text evidence="4">Monomer.</text>
</comment>
<evidence type="ECO:0000256" key="10">
    <source>
        <dbReference type="ARBA" id="ARBA00023154"/>
    </source>
</evidence>
<dbReference type="InterPro" id="IPR018200">
    <property type="entry name" value="USP_CS"/>
</dbReference>
<dbReference type="PROSITE" id="PS00973">
    <property type="entry name" value="USP_2"/>
    <property type="match status" value="1"/>
</dbReference>
<keyword evidence="11" id="KW-1015">Disulfide bond</keyword>
<evidence type="ECO:0000256" key="1">
    <source>
        <dbReference type="ARBA" id="ARBA00004078"/>
    </source>
</evidence>
<comment type="similarity">
    <text evidence="3">Belongs to the AlaDH/PNT family.</text>
</comment>
<evidence type="ECO:0000259" key="15">
    <source>
        <dbReference type="PROSITE" id="PS50235"/>
    </source>
</evidence>
<dbReference type="SMART" id="SM01002">
    <property type="entry name" value="AlaDh_PNT_C"/>
    <property type="match status" value="1"/>
</dbReference>
<dbReference type="PROSITE" id="PS50235">
    <property type="entry name" value="USP_3"/>
    <property type="match status" value="1"/>
</dbReference>
<comment type="function">
    <text evidence="1">Catalyzes the NAD(+)-dependent cleavage of saccharopine to L-lysine and 2-oxoglutarate, the final step in the alpha-aminoadipate (AAA) pathway for lysin biosynthesis.</text>
</comment>
<dbReference type="InterPro" id="IPR007886">
    <property type="entry name" value="AlaDH/PNT_N"/>
</dbReference>
<dbReference type="Proteomes" id="UP000184383">
    <property type="component" value="Unassembled WGS sequence"/>
</dbReference>
<dbReference type="InterPro" id="IPR007698">
    <property type="entry name" value="AlaDH/PNT_NAD(H)-bd"/>
</dbReference>
<evidence type="ECO:0000256" key="2">
    <source>
        <dbReference type="ARBA" id="ARBA00004884"/>
    </source>
</evidence>
<dbReference type="VEuPathDB" id="FungiDB:ASPWEDRAFT_102956"/>
<gene>
    <name evidence="16" type="ORF">ASPWEDRAFT_102956</name>
</gene>
<protein>
    <recommendedName>
        <fullName evidence="6">Saccharopine dehydrogenase [NAD(+), L-lysine-forming]</fullName>
        <ecNumber evidence="5">1.5.1.7</ecNumber>
    </recommendedName>
    <alternativeName>
        <fullName evidence="12">Lysine--2-oxoglutarate reductase</fullName>
    </alternativeName>
</protein>
<evidence type="ECO:0000256" key="8">
    <source>
        <dbReference type="ARBA" id="ARBA00023002"/>
    </source>
</evidence>
<accession>A0A1L9RWP9</accession>
<dbReference type="InterPro" id="IPR028889">
    <property type="entry name" value="USP"/>
</dbReference>
<evidence type="ECO:0000256" key="11">
    <source>
        <dbReference type="ARBA" id="ARBA00023157"/>
    </source>
</evidence>
<dbReference type="Pfam" id="PF00443">
    <property type="entry name" value="UCH"/>
    <property type="match status" value="1"/>
</dbReference>
<dbReference type="PANTHER" id="PTHR11133:SF23">
    <property type="entry name" value="SACCHAROPINE DEHYDROGENASE [NAD(+), L-LYSINE-FORMING]"/>
    <property type="match status" value="1"/>
</dbReference>
<feature type="region of interest" description="Disordered" evidence="14">
    <location>
        <begin position="595"/>
        <end position="617"/>
    </location>
</feature>
<feature type="region of interest" description="Disordered" evidence="14">
    <location>
        <begin position="860"/>
        <end position="1000"/>
    </location>
</feature>
<dbReference type="STRING" id="1073089.A0A1L9RWP9"/>
<dbReference type="Pfam" id="PF05222">
    <property type="entry name" value="AlaDh_PNT_N"/>
    <property type="match status" value="1"/>
</dbReference>
<dbReference type="FunFam" id="3.40.50.720:FF:000627">
    <property type="entry name" value="Saccharopine dehydrogenase [NAD(+), L-lysine-forming]"/>
    <property type="match status" value="1"/>
</dbReference>
<evidence type="ECO:0000256" key="14">
    <source>
        <dbReference type="SAM" id="MobiDB-lite"/>
    </source>
</evidence>
<name>A0A1L9RWP9_ASPWE</name>
<dbReference type="CDD" id="cd12188">
    <property type="entry name" value="SDH"/>
    <property type="match status" value="1"/>
</dbReference>
<dbReference type="GO" id="GO:0005737">
    <property type="term" value="C:cytoplasm"/>
    <property type="evidence" value="ECO:0007669"/>
    <property type="project" value="TreeGrafter"/>
</dbReference>
<dbReference type="EC" id="1.5.1.7" evidence="5"/>
<dbReference type="GO" id="GO:0004754">
    <property type="term" value="F:saccharopine dehydrogenase (NAD+, L-lysine-forming) activity"/>
    <property type="evidence" value="ECO:0007669"/>
    <property type="project" value="UniProtKB-EC"/>
</dbReference>
<evidence type="ECO:0000313" key="16">
    <source>
        <dbReference type="EMBL" id="OJJ39304.1"/>
    </source>
</evidence>
<dbReference type="AlphaFoldDB" id="A0A1L9RWP9"/>
<evidence type="ECO:0000256" key="12">
    <source>
        <dbReference type="ARBA" id="ARBA00033228"/>
    </source>
</evidence>
<comment type="pathway">
    <text evidence="2">Amino-acid biosynthesis; L-lysine biosynthesis via AAA pathway; L-lysine from L-alpha-aminoadipate (fungal route): step 3/3.</text>
</comment>
<dbReference type="GO" id="GO:0016579">
    <property type="term" value="P:protein deubiquitination"/>
    <property type="evidence" value="ECO:0007669"/>
    <property type="project" value="InterPro"/>
</dbReference>
<comment type="catalytic activity">
    <reaction evidence="13">
        <text>L-saccharopine + NAD(+) + H2O = L-lysine + 2-oxoglutarate + NADH + H(+)</text>
        <dbReference type="Rhea" id="RHEA:12440"/>
        <dbReference type="ChEBI" id="CHEBI:15377"/>
        <dbReference type="ChEBI" id="CHEBI:15378"/>
        <dbReference type="ChEBI" id="CHEBI:16810"/>
        <dbReference type="ChEBI" id="CHEBI:32551"/>
        <dbReference type="ChEBI" id="CHEBI:57540"/>
        <dbReference type="ChEBI" id="CHEBI:57945"/>
        <dbReference type="ChEBI" id="CHEBI:57951"/>
        <dbReference type="EC" id="1.5.1.7"/>
    </reaction>
</comment>
<feature type="compositionally biased region" description="Polar residues" evidence="14">
    <location>
        <begin position="912"/>
        <end position="926"/>
    </location>
</feature>
<dbReference type="InterPro" id="IPR038765">
    <property type="entry name" value="Papain-like_cys_pep_sf"/>
</dbReference>
<dbReference type="InterPro" id="IPR036291">
    <property type="entry name" value="NAD(P)-bd_dom_sf"/>
</dbReference>
<dbReference type="UniPathway" id="UPA00033">
    <property type="reaction ID" value="UER00034"/>
</dbReference>
<feature type="compositionally biased region" description="Polar residues" evidence="14">
    <location>
        <begin position="860"/>
        <end position="873"/>
    </location>
</feature>
<evidence type="ECO:0000313" key="17">
    <source>
        <dbReference type="Proteomes" id="UP000184383"/>
    </source>
</evidence>
<feature type="compositionally biased region" description="Low complexity" evidence="14">
    <location>
        <begin position="936"/>
        <end position="970"/>
    </location>
</feature>
<dbReference type="CDD" id="cd02662">
    <property type="entry name" value="Peptidase_C19F"/>
    <property type="match status" value="1"/>
</dbReference>
<dbReference type="OrthoDB" id="265306at2759"/>
<feature type="compositionally biased region" description="Polar residues" evidence="14">
    <location>
        <begin position="977"/>
        <end position="991"/>
    </location>
</feature>
<dbReference type="Gene3D" id="3.90.70.10">
    <property type="entry name" value="Cysteine proteinases"/>
    <property type="match status" value="1"/>
</dbReference>
<dbReference type="Gene3D" id="3.40.50.720">
    <property type="entry name" value="NAD(P)-binding Rossmann-like Domain"/>
    <property type="match status" value="2"/>
</dbReference>
<dbReference type="SUPFAM" id="SSF54001">
    <property type="entry name" value="Cysteine proteinases"/>
    <property type="match status" value="1"/>
</dbReference>
<dbReference type="FunFam" id="3.40.50.720:FF:000217">
    <property type="entry name" value="Saccharopine dehydrogenase [NAD(+), L-lysine-forming]"/>
    <property type="match status" value="1"/>
</dbReference>
<dbReference type="InterPro" id="IPR001394">
    <property type="entry name" value="Peptidase_C19_UCH"/>
</dbReference>
<dbReference type="InterPro" id="IPR051168">
    <property type="entry name" value="AASS"/>
</dbReference>
<reference evidence="17" key="1">
    <citation type="journal article" date="2017" name="Genome Biol.">
        <title>Comparative genomics reveals high biological diversity and specific adaptations in the industrially and medically important fungal genus Aspergillus.</title>
        <authorList>
            <person name="de Vries R.P."/>
            <person name="Riley R."/>
            <person name="Wiebenga A."/>
            <person name="Aguilar-Osorio G."/>
            <person name="Amillis S."/>
            <person name="Uchima C.A."/>
            <person name="Anderluh G."/>
            <person name="Asadollahi M."/>
            <person name="Askin M."/>
            <person name="Barry K."/>
            <person name="Battaglia E."/>
            <person name="Bayram O."/>
            <person name="Benocci T."/>
            <person name="Braus-Stromeyer S.A."/>
            <person name="Caldana C."/>
            <person name="Canovas D."/>
            <person name="Cerqueira G.C."/>
            <person name="Chen F."/>
            <person name="Chen W."/>
            <person name="Choi C."/>
            <person name="Clum A."/>
            <person name="Dos Santos R.A."/>
            <person name="Damasio A.R."/>
            <person name="Diallinas G."/>
            <person name="Emri T."/>
            <person name="Fekete E."/>
            <person name="Flipphi M."/>
            <person name="Freyberg S."/>
            <person name="Gallo A."/>
            <person name="Gournas C."/>
            <person name="Habgood R."/>
            <person name="Hainaut M."/>
            <person name="Harispe M.L."/>
            <person name="Henrissat B."/>
            <person name="Hilden K.S."/>
            <person name="Hope R."/>
            <person name="Hossain A."/>
            <person name="Karabika E."/>
            <person name="Karaffa L."/>
            <person name="Karanyi Z."/>
            <person name="Krasevec N."/>
            <person name="Kuo A."/>
            <person name="Kusch H."/>
            <person name="LaButti K."/>
            <person name="Lagendijk E.L."/>
            <person name="Lapidus A."/>
            <person name="Levasseur A."/>
            <person name="Lindquist E."/>
            <person name="Lipzen A."/>
            <person name="Logrieco A.F."/>
            <person name="MacCabe A."/>
            <person name="Maekelae M.R."/>
            <person name="Malavazi I."/>
            <person name="Melin P."/>
            <person name="Meyer V."/>
            <person name="Mielnichuk N."/>
            <person name="Miskei M."/>
            <person name="Molnar A.P."/>
            <person name="Mule G."/>
            <person name="Ngan C.Y."/>
            <person name="Orejas M."/>
            <person name="Orosz E."/>
            <person name="Ouedraogo J.P."/>
            <person name="Overkamp K.M."/>
            <person name="Park H.-S."/>
            <person name="Perrone G."/>
            <person name="Piumi F."/>
            <person name="Punt P.J."/>
            <person name="Ram A.F."/>
            <person name="Ramon A."/>
            <person name="Rauscher S."/>
            <person name="Record E."/>
            <person name="Riano-Pachon D.M."/>
            <person name="Robert V."/>
            <person name="Roehrig J."/>
            <person name="Ruller R."/>
            <person name="Salamov A."/>
            <person name="Salih N.S."/>
            <person name="Samson R.A."/>
            <person name="Sandor E."/>
            <person name="Sanguinetti M."/>
            <person name="Schuetze T."/>
            <person name="Sepcic K."/>
            <person name="Shelest E."/>
            <person name="Sherlock G."/>
            <person name="Sophianopoulou V."/>
            <person name="Squina F.M."/>
            <person name="Sun H."/>
            <person name="Susca A."/>
            <person name="Todd R.B."/>
            <person name="Tsang A."/>
            <person name="Unkles S.E."/>
            <person name="van de Wiele N."/>
            <person name="van Rossen-Uffink D."/>
            <person name="Oliveira J.V."/>
            <person name="Vesth T.C."/>
            <person name="Visser J."/>
            <person name="Yu J.-H."/>
            <person name="Zhou M."/>
            <person name="Andersen M.R."/>
            <person name="Archer D.B."/>
            <person name="Baker S.E."/>
            <person name="Benoit I."/>
            <person name="Brakhage A.A."/>
            <person name="Braus G.H."/>
            <person name="Fischer R."/>
            <person name="Frisvad J.C."/>
            <person name="Goldman G.H."/>
            <person name="Houbraken J."/>
            <person name="Oakley B."/>
            <person name="Pocsi I."/>
            <person name="Scazzocchio C."/>
            <person name="Seiboth B."/>
            <person name="vanKuyk P.A."/>
            <person name="Wortman J."/>
            <person name="Dyer P.S."/>
            <person name="Grigoriev I.V."/>
        </authorList>
    </citation>
    <scope>NUCLEOTIDE SEQUENCE [LARGE SCALE GENOMIC DNA]</scope>
    <source>
        <strain evidence="17">DTO 134E9</strain>
    </source>
</reference>
<feature type="compositionally biased region" description="Low complexity" evidence="14">
    <location>
        <begin position="892"/>
        <end position="911"/>
    </location>
</feature>
<dbReference type="GO" id="GO:0019878">
    <property type="term" value="P:lysine biosynthetic process via aminoadipic acid"/>
    <property type="evidence" value="ECO:0007669"/>
    <property type="project" value="UniProtKB-UniPathway"/>
</dbReference>
<evidence type="ECO:0000256" key="5">
    <source>
        <dbReference type="ARBA" id="ARBA00012847"/>
    </source>
</evidence>
<feature type="domain" description="USP" evidence="15">
    <location>
        <begin position="454"/>
        <end position="1035"/>
    </location>
</feature>
<dbReference type="SUPFAM" id="SSF52283">
    <property type="entry name" value="Formate/glycerate dehydrogenase catalytic domain-like"/>
    <property type="match status" value="1"/>
</dbReference>
<dbReference type="InterPro" id="IPR027281">
    <property type="entry name" value="Lys1"/>
</dbReference>
<keyword evidence="8" id="KW-0560">Oxidoreductase</keyword>
<keyword evidence="9" id="KW-0520">NAD</keyword>
<dbReference type="PANTHER" id="PTHR11133">
    <property type="entry name" value="SACCHAROPINE DEHYDROGENASE"/>
    <property type="match status" value="1"/>
</dbReference>
<dbReference type="GeneID" id="63743372"/>
<evidence type="ECO:0000256" key="6">
    <source>
        <dbReference type="ARBA" id="ARBA00021221"/>
    </source>
</evidence>
<dbReference type="GO" id="GO:0004843">
    <property type="term" value="F:cysteine-type deubiquitinase activity"/>
    <property type="evidence" value="ECO:0007669"/>
    <property type="project" value="InterPro"/>
</dbReference>
<proteinExistence type="inferred from homology"/>
<evidence type="ECO:0000256" key="13">
    <source>
        <dbReference type="ARBA" id="ARBA00047860"/>
    </source>
</evidence>
<keyword evidence="17" id="KW-1185">Reference proteome</keyword>
<evidence type="ECO:0000256" key="9">
    <source>
        <dbReference type="ARBA" id="ARBA00023027"/>
    </source>
</evidence>
<keyword evidence="10" id="KW-0457">Lysine biosynthesis</keyword>
<dbReference type="RefSeq" id="XP_040692980.1">
    <property type="nucleotide sequence ID" value="XM_040827524.1"/>
</dbReference>
<evidence type="ECO:0000256" key="3">
    <source>
        <dbReference type="ARBA" id="ARBA00005689"/>
    </source>
</evidence>
<sequence>MSNKIWLRAETKPAEARSALTPTTCKALIDAGYEVTVERSTQRIFDDEEFAKIGAPLVEEGSWVKDAPKDAYILGLKELPEEEFPLEHVHISFAHCYKQQGGWEKVLSRWPRGGGLLLDLEFLTDDVGRRVAAFGWSAGYAAGSALAVKNWAWQLTHPAGESLPGETPYANQDLLIESVKESLEAGKKQSGRLPKVLVIGALGRCGNGAVQLAKDVGIPESNIIQWDIQETKKGGPFKEIVEDADIFVNCIYLSAEIPPFVNVETLSSPSRSLSVVCDVSADTTNPHNPIPIYDITTTFDKPTVPVTLPAGTQGPPLSVISIDHLPSLLPRESSEMFSQALMPSLLQLKDRSNARVWKQAEDLFNEKRNTEIRRIRRGSRTVVSATGAWHKTRRTDGQVRAKDGVALMQEKPTTVAAYAAGASLAAVALFYVFGPNYTIDGDESSDSYRKKNVVGLSNPANDCFINSVLQALAGLGDLRVYLIREIHRRELDGPEVYNSLPDLGEISRGQNPDKIRELQQGTITRALKEMLDRLNERPIYKKTISARAFVQALEFAFRTRISRNQQDAQEFLQIVAERLCDEYHAGVKARQRVQGSLGTPAGSGTLEPAQDVDTSKNGAEVEVRIDDGTENGLPAIIDSKLKDIDNEYGFPFEGQLESQIECQFCHYEYKPNKTSFVNLTLQVPQKSSTTLSSCFDGLLKTEHIEDFKCDRCRLQHALDVKNHELARTRSGKERQMLEAEVQQIENALQNDPEQPLEGVRLPHPDSTPKRRIARHMRITKFPKVIAIHLSRSIFDHSSSTKNAAKVSFPERLPLGGILNQKWFKLLAIVCHKGSHNSGHYESFRRNHLYPPFSTPDAFSSYAQSRAASENPSRAPSPRLGPRNAPDMDPGRISISTSTSSPSLSGGSLSSPALSTKESPKAASQLNTPSSPPPRPTTSSSRVSFQSTRSKSSSSKQNLSPTPDPSSPTTDGGRRKSAASSLRTSIETSTGASRLRRRRKPHDRWWRISDEKIKECKTSDVLGMQKEVYLLFYEMEKPSTSPAA</sequence>
<evidence type="ECO:0000256" key="4">
    <source>
        <dbReference type="ARBA" id="ARBA00011245"/>
    </source>
</evidence>